<dbReference type="InterPro" id="IPR000726">
    <property type="entry name" value="Glyco_hydro_19_cat"/>
</dbReference>
<gene>
    <name evidence="4" type="ORF">LITE_LOCUS20173</name>
</gene>
<feature type="domain" description="Glycoside hydrolase family 19 catalytic" evidence="3">
    <location>
        <begin position="2"/>
        <end position="60"/>
    </location>
</feature>
<dbReference type="Pfam" id="PF00182">
    <property type="entry name" value="Glyco_hydro_19"/>
    <property type="match status" value="1"/>
</dbReference>
<comment type="caution">
    <text evidence="4">The sequence shown here is derived from an EMBL/GenBank/DDBJ whole genome shotgun (WGS) entry which is preliminary data.</text>
</comment>
<dbReference type="GO" id="GO:0016998">
    <property type="term" value="P:cell wall macromolecule catabolic process"/>
    <property type="evidence" value="ECO:0007669"/>
    <property type="project" value="InterPro"/>
</dbReference>
<dbReference type="InterPro" id="IPR023346">
    <property type="entry name" value="Lysozyme-like_dom_sf"/>
</dbReference>
<dbReference type="Proteomes" id="UP001154282">
    <property type="component" value="Unassembled WGS sequence"/>
</dbReference>
<evidence type="ECO:0000313" key="4">
    <source>
        <dbReference type="EMBL" id="CAI0425006.1"/>
    </source>
</evidence>
<dbReference type="GO" id="GO:0006032">
    <property type="term" value="P:chitin catabolic process"/>
    <property type="evidence" value="ECO:0007669"/>
    <property type="project" value="InterPro"/>
</dbReference>
<evidence type="ECO:0000259" key="3">
    <source>
        <dbReference type="Pfam" id="PF00182"/>
    </source>
</evidence>
<evidence type="ECO:0000256" key="1">
    <source>
        <dbReference type="ARBA" id="ARBA00009373"/>
    </source>
</evidence>
<dbReference type="Gene3D" id="1.10.530.10">
    <property type="match status" value="1"/>
</dbReference>
<dbReference type="GO" id="GO:0008061">
    <property type="term" value="F:chitin binding"/>
    <property type="evidence" value="ECO:0007669"/>
    <property type="project" value="UniProtKB-KW"/>
</dbReference>
<keyword evidence="2" id="KW-0147">Chitin-binding</keyword>
<comment type="similarity">
    <text evidence="1">Belongs to the glycosyl hydrolase 19 family. Chitinase class I subfamily.</text>
</comment>
<protein>
    <recommendedName>
        <fullName evidence="3">Glycoside hydrolase family 19 catalytic domain-containing protein</fullName>
    </recommendedName>
</protein>
<dbReference type="EMBL" id="CAMGYJ010000005">
    <property type="protein sequence ID" value="CAI0425006.1"/>
    <property type="molecule type" value="Genomic_DNA"/>
</dbReference>
<dbReference type="GO" id="GO:0004568">
    <property type="term" value="F:chitinase activity"/>
    <property type="evidence" value="ECO:0007669"/>
    <property type="project" value="InterPro"/>
</dbReference>
<dbReference type="PANTHER" id="PTHR22595:SF111">
    <property type="entry name" value="CHITINASE 10"/>
    <property type="match status" value="1"/>
</dbReference>
<dbReference type="SUPFAM" id="SSF53955">
    <property type="entry name" value="Lysozyme-like"/>
    <property type="match status" value="1"/>
</dbReference>
<name>A0AAV0KVC5_9ROSI</name>
<accession>A0AAV0KVC5</accession>
<evidence type="ECO:0000313" key="5">
    <source>
        <dbReference type="Proteomes" id="UP001154282"/>
    </source>
</evidence>
<dbReference type="PANTHER" id="PTHR22595">
    <property type="entry name" value="CHITINASE-RELATED"/>
    <property type="match status" value="1"/>
</dbReference>
<keyword evidence="5" id="KW-1185">Reference proteome</keyword>
<reference evidence="4" key="1">
    <citation type="submission" date="2022-08" db="EMBL/GenBank/DDBJ databases">
        <authorList>
            <person name="Gutierrez-Valencia J."/>
        </authorList>
    </citation>
    <scope>NUCLEOTIDE SEQUENCE</scope>
</reference>
<sequence length="66" mass="7350">MVGRYSPKRTDLDSNRTAGFGLVTNIINGGLECGRPNSRIAFFRRYANLLNVDVGSNLDCENQKPF</sequence>
<proteinExistence type="inferred from homology"/>
<evidence type="ECO:0000256" key="2">
    <source>
        <dbReference type="ARBA" id="ARBA00022669"/>
    </source>
</evidence>
<dbReference type="AlphaFoldDB" id="A0AAV0KVC5"/>
<organism evidence="4 5">
    <name type="scientific">Linum tenue</name>
    <dbReference type="NCBI Taxonomy" id="586396"/>
    <lineage>
        <taxon>Eukaryota</taxon>
        <taxon>Viridiplantae</taxon>
        <taxon>Streptophyta</taxon>
        <taxon>Embryophyta</taxon>
        <taxon>Tracheophyta</taxon>
        <taxon>Spermatophyta</taxon>
        <taxon>Magnoliopsida</taxon>
        <taxon>eudicotyledons</taxon>
        <taxon>Gunneridae</taxon>
        <taxon>Pentapetalae</taxon>
        <taxon>rosids</taxon>
        <taxon>fabids</taxon>
        <taxon>Malpighiales</taxon>
        <taxon>Linaceae</taxon>
        <taxon>Linum</taxon>
    </lineage>
</organism>